<evidence type="ECO:0000313" key="3">
    <source>
        <dbReference type="Proteomes" id="UP000324897"/>
    </source>
</evidence>
<feature type="region of interest" description="Disordered" evidence="1">
    <location>
        <begin position="222"/>
        <end position="283"/>
    </location>
</feature>
<name>A0A5J9VR95_9POAL</name>
<dbReference type="Proteomes" id="UP000324897">
    <property type="component" value="Chromosome 4"/>
</dbReference>
<keyword evidence="3" id="KW-1185">Reference proteome</keyword>
<accession>A0A5J9VR95</accession>
<dbReference type="EMBL" id="RWGY01000007">
    <property type="protein sequence ID" value="TVU38912.1"/>
    <property type="molecule type" value="Genomic_DNA"/>
</dbReference>
<feature type="region of interest" description="Disordered" evidence="1">
    <location>
        <begin position="78"/>
        <end position="139"/>
    </location>
</feature>
<gene>
    <name evidence="2" type="ORF">EJB05_12308</name>
</gene>
<feature type="compositionally biased region" description="Basic and acidic residues" evidence="1">
    <location>
        <begin position="266"/>
        <end position="276"/>
    </location>
</feature>
<feature type="non-terminal residue" evidence="2">
    <location>
        <position position="1"/>
    </location>
</feature>
<feature type="compositionally biased region" description="Low complexity" evidence="1">
    <location>
        <begin position="222"/>
        <end position="234"/>
    </location>
</feature>
<organism evidence="2 3">
    <name type="scientific">Eragrostis curvula</name>
    <name type="common">weeping love grass</name>
    <dbReference type="NCBI Taxonomy" id="38414"/>
    <lineage>
        <taxon>Eukaryota</taxon>
        <taxon>Viridiplantae</taxon>
        <taxon>Streptophyta</taxon>
        <taxon>Embryophyta</taxon>
        <taxon>Tracheophyta</taxon>
        <taxon>Spermatophyta</taxon>
        <taxon>Magnoliopsida</taxon>
        <taxon>Liliopsida</taxon>
        <taxon>Poales</taxon>
        <taxon>Poaceae</taxon>
        <taxon>PACMAD clade</taxon>
        <taxon>Chloridoideae</taxon>
        <taxon>Eragrostideae</taxon>
        <taxon>Eragrostidinae</taxon>
        <taxon>Eragrostis</taxon>
    </lineage>
</organism>
<dbReference type="InterPro" id="IPR021470">
    <property type="entry name" value="DUF3123"/>
</dbReference>
<evidence type="ECO:0000256" key="1">
    <source>
        <dbReference type="SAM" id="MobiDB-lite"/>
    </source>
</evidence>
<comment type="caution">
    <text evidence="2">The sequence shown here is derived from an EMBL/GenBank/DDBJ whole genome shotgun (WGS) entry which is preliminary data.</text>
</comment>
<dbReference type="Gramene" id="TVU38912">
    <property type="protein sequence ID" value="TVU38912"/>
    <property type="gene ID" value="EJB05_12308"/>
</dbReference>
<reference evidence="2 3" key="1">
    <citation type="journal article" date="2019" name="Sci. Rep.">
        <title>A high-quality genome of Eragrostis curvula grass provides insights into Poaceae evolution and supports new strategies to enhance forage quality.</title>
        <authorList>
            <person name="Carballo J."/>
            <person name="Santos B.A.C.M."/>
            <person name="Zappacosta D."/>
            <person name="Garbus I."/>
            <person name="Selva J.P."/>
            <person name="Gallo C.A."/>
            <person name="Diaz A."/>
            <person name="Albertini E."/>
            <person name="Caccamo M."/>
            <person name="Echenique V."/>
        </authorList>
    </citation>
    <scope>NUCLEOTIDE SEQUENCE [LARGE SCALE GENOMIC DNA]</scope>
    <source>
        <strain evidence="3">cv. Victoria</strain>
        <tissue evidence="2">Leaf</tissue>
    </source>
</reference>
<feature type="compositionally biased region" description="Basic and acidic residues" evidence="1">
    <location>
        <begin position="108"/>
        <end position="121"/>
    </location>
</feature>
<proteinExistence type="predicted"/>
<dbReference type="AlphaFoldDB" id="A0A5J9VR95"/>
<dbReference type="OrthoDB" id="694693at2759"/>
<sequence>MPTSIRTWVSGNNLRRRPCPRPVLDPVVLPLSLNSALESSDPADSLPLAGKMPSMMVQSAAMRRLRRELETSRMKAALAPAGRVAKKPSPPPLCSAPSSSSPTPRPARHADGDTRLGHERPSPFVISSPRRAAAPAENKNSSISFKMGTQVRVRTPVGTLCTGQRLVLWLGAVVVSAAEEDDGYLGVAYTHYKPPRTDPSGAVRVPKKDVKDMLLPKPAVATATEASAGSSTVTRSHSAAPPQGDQPTAAPVRRPTTAGKSPALLKKMEKEMRSKSDAILASW</sequence>
<protein>
    <submittedName>
        <fullName evidence="2">Uncharacterized protein</fullName>
    </submittedName>
</protein>
<dbReference type="Pfam" id="PF11321">
    <property type="entry name" value="DUF3123"/>
    <property type="match status" value="1"/>
</dbReference>
<evidence type="ECO:0000313" key="2">
    <source>
        <dbReference type="EMBL" id="TVU38912.1"/>
    </source>
</evidence>